<organism evidence="2 3">
    <name type="scientific">Phytoactinopolyspora alkaliphila</name>
    <dbReference type="NCBI Taxonomy" id="1783498"/>
    <lineage>
        <taxon>Bacteria</taxon>
        <taxon>Bacillati</taxon>
        <taxon>Actinomycetota</taxon>
        <taxon>Actinomycetes</taxon>
        <taxon>Jiangellales</taxon>
        <taxon>Jiangellaceae</taxon>
        <taxon>Phytoactinopolyspora</taxon>
    </lineage>
</organism>
<dbReference type="FunFam" id="2.40.30.10:FF:000131">
    <property type="entry name" value="NADPH-dependent ferric siderophore reductase"/>
    <property type="match status" value="1"/>
</dbReference>
<name>A0A6N9YQP2_9ACTN</name>
<feature type="domain" description="FAD-binding FR-type" evidence="1">
    <location>
        <begin position="1"/>
        <end position="119"/>
    </location>
</feature>
<keyword evidence="3" id="KW-1185">Reference proteome</keyword>
<dbReference type="Gene3D" id="3.40.50.80">
    <property type="entry name" value="Nucleotide-binding domain of ferredoxin-NADP reductase (FNR) module"/>
    <property type="match status" value="1"/>
</dbReference>
<accession>A0A6N9YQP2</accession>
<evidence type="ECO:0000313" key="3">
    <source>
        <dbReference type="Proteomes" id="UP000469185"/>
    </source>
</evidence>
<dbReference type="CDD" id="cd06193">
    <property type="entry name" value="siderophore_interacting"/>
    <property type="match status" value="1"/>
</dbReference>
<dbReference type="InterPro" id="IPR017927">
    <property type="entry name" value="FAD-bd_FR_type"/>
</dbReference>
<dbReference type="PANTHER" id="PTHR30157:SF0">
    <property type="entry name" value="NADPH-DEPENDENT FERRIC-CHELATE REDUCTASE"/>
    <property type="match status" value="1"/>
</dbReference>
<dbReference type="Proteomes" id="UP000469185">
    <property type="component" value="Unassembled WGS sequence"/>
</dbReference>
<dbReference type="InterPro" id="IPR039261">
    <property type="entry name" value="FNR_nucleotide-bd"/>
</dbReference>
<dbReference type="InterPro" id="IPR013113">
    <property type="entry name" value="SIP_FAD-bd"/>
</dbReference>
<dbReference type="InterPro" id="IPR039374">
    <property type="entry name" value="SIP_fam"/>
</dbReference>
<dbReference type="PANTHER" id="PTHR30157">
    <property type="entry name" value="FERRIC REDUCTASE, NADPH-DEPENDENT"/>
    <property type="match status" value="1"/>
</dbReference>
<dbReference type="SUPFAM" id="SSF63380">
    <property type="entry name" value="Riboflavin synthase domain-like"/>
    <property type="match status" value="1"/>
</dbReference>
<dbReference type="AlphaFoldDB" id="A0A6N9YQP2"/>
<dbReference type="PROSITE" id="PS51384">
    <property type="entry name" value="FAD_FR"/>
    <property type="match status" value="1"/>
</dbReference>
<reference evidence="2 3" key="1">
    <citation type="submission" date="2020-02" db="EMBL/GenBank/DDBJ databases">
        <authorList>
            <person name="Li X.-J."/>
            <person name="Feng X.-M."/>
        </authorList>
    </citation>
    <scope>NUCLEOTIDE SEQUENCE [LARGE SCALE GENOMIC DNA]</scope>
    <source>
        <strain evidence="2 3">CGMCC 4.7225</strain>
    </source>
</reference>
<protein>
    <submittedName>
        <fullName evidence="2">Siderophore-interacting protein</fullName>
    </submittedName>
</protein>
<dbReference type="InterPro" id="IPR017938">
    <property type="entry name" value="Riboflavin_synthase-like_b-brl"/>
</dbReference>
<sequence length="264" mass="29009">MIRTEWLTPHMVRVVAGGSGFVDFVNNPYTDRYVKLLFLTPGVEYPNPMDVAEVRSSMPREHWPVTRTYTVRYVDTSAGEIAIDFVVHGDEGLAAPWAATAQPGDDICFFGPSGAYAPSQDADWHLLAGDEAALPAIASALEAMPSGHRVRVLIEVADATEEQPLITAGDAAITWLHRDGAPPGDVSRLIDAVKAEPWLPGRANVFVHGESRLVKGLRSYFLDERGVDPEFLSLSGYWRTGLIEDEFQAWKKTDSARETASGRR</sequence>
<dbReference type="GO" id="GO:0016491">
    <property type="term" value="F:oxidoreductase activity"/>
    <property type="evidence" value="ECO:0007669"/>
    <property type="project" value="InterPro"/>
</dbReference>
<dbReference type="InterPro" id="IPR007037">
    <property type="entry name" value="SIP_rossman_dom"/>
</dbReference>
<dbReference type="EMBL" id="JAAGOB010000011">
    <property type="protein sequence ID" value="NED97333.1"/>
    <property type="molecule type" value="Genomic_DNA"/>
</dbReference>
<comment type="caution">
    <text evidence="2">The sequence shown here is derived from an EMBL/GenBank/DDBJ whole genome shotgun (WGS) entry which is preliminary data.</text>
</comment>
<evidence type="ECO:0000313" key="2">
    <source>
        <dbReference type="EMBL" id="NED97333.1"/>
    </source>
</evidence>
<gene>
    <name evidence="2" type="ORF">G1H11_18715</name>
</gene>
<dbReference type="Pfam" id="PF04954">
    <property type="entry name" value="SIP"/>
    <property type="match status" value="1"/>
</dbReference>
<dbReference type="Pfam" id="PF08021">
    <property type="entry name" value="FAD_binding_9"/>
    <property type="match status" value="1"/>
</dbReference>
<proteinExistence type="predicted"/>
<dbReference type="Gene3D" id="2.40.30.10">
    <property type="entry name" value="Translation factors"/>
    <property type="match status" value="1"/>
</dbReference>
<evidence type="ECO:0000259" key="1">
    <source>
        <dbReference type="PROSITE" id="PS51384"/>
    </source>
</evidence>